<dbReference type="Pfam" id="PF04198">
    <property type="entry name" value="Sugar-bind"/>
    <property type="match status" value="1"/>
</dbReference>
<feature type="domain" description="HTH cro/C1-type" evidence="5">
    <location>
        <begin position="21"/>
        <end position="41"/>
    </location>
</feature>
<dbReference type="CDD" id="cd00093">
    <property type="entry name" value="HTH_XRE"/>
    <property type="match status" value="1"/>
</dbReference>
<dbReference type="SUPFAM" id="SSF100950">
    <property type="entry name" value="NagB/RpiA/CoA transferase-like"/>
    <property type="match status" value="1"/>
</dbReference>
<name>A0ABS7UVL8_9BACI</name>
<evidence type="ECO:0000256" key="1">
    <source>
        <dbReference type="ARBA" id="ARBA00010466"/>
    </source>
</evidence>
<keyword evidence="3" id="KW-0238">DNA-binding</keyword>
<dbReference type="InterPro" id="IPR001387">
    <property type="entry name" value="Cro/C1-type_HTH"/>
</dbReference>
<dbReference type="Gene3D" id="1.10.10.60">
    <property type="entry name" value="Homeodomain-like"/>
    <property type="match status" value="1"/>
</dbReference>
<gene>
    <name evidence="6" type="ORF">K9V48_18040</name>
</gene>
<evidence type="ECO:0000313" key="7">
    <source>
        <dbReference type="Proteomes" id="UP001165287"/>
    </source>
</evidence>
<keyword evidence="2" id="KW-0805">Transcription regulation</keyword>
<accession>A0ABS7UVL8</accession>
<reference evidence="6" key="1">
    <citation type="submission" date="2024-05" db="EMBL/GenBank/DDBJ databases">
        <title>Metabacillus sp. nov., isolated from the rhizosphere soil of tomato plants.</title>
        <authorList>
            <person name="Ma R."/>
        </authorList>
    </citation>
    <scope>NUCLEOTIDE SEQUENCE</scope>
    <source>
        <strain evidence="6">DBTR6</strain>
    </source>
</reference>
<dbReference type="InterPro" id="IPR007324">
    <property type="entry name" value="Sugar-bd_dom_put"/>
</dbReference>
<keyword evidence="4" id="KW-0804">Transcription</keyword>
<dbReference type="RefSeq" id="WP_224140527.1">
    <property type="nucleotide sequence ID" value="NZ_JAIQUM010000046.1"/>
</dbReference>
<evidence type="ECO:0000259" key="5">
    <source>
        <dbReference type="PROSITE" id="PS50943"/>
    </source>
</evidence>
<dbReference type="PANTHER" id="PTHR34294">
    <property type="entry name" value="TRANSCRIPTIONAL REGULATOR-RELATED"/>
    <property type="match status" value="1"/>
</dbReference>
<dbReference type="Gene3D" id="3.40.50.1360">
    <property type="match status" value="1"/>
</dbReference>
<comment type="caution">
    <text evidence="6">The sequence shown here is derived from an EMBL/GenBank/DDBJ whole genome shotgun (WGS) entry which is preliminary data.</text>
</comment>
<protein>
    <submittedName>
        <fullName evidence="6">Sugar-binding transcriptional regulator</fullName>
    </submittedName>
</protein>
<evidence type="ECO:0000313" key="6">
    <source>
        <dbReference type="EMBL" id="MBZ5752097.1"/>
    </source>
</evidence>
<keyword evidence="7" id="KW-1185">Reference proteome</keyword>
<comment type="similarity">
    <text evidence="1">Belongs to the SorC transcriptional regulatory family.</text>
</comment>
<dbReference type="PROSITE" id="PS50943">
    <property type="entry name" value="HTH_CROC1"/>
    <property type="match status" value="1"/>
</dbReference>
<sequence>MLSWEERRLLVKVSNLYYTDGWTQEQIAKKVGVSRPVISKMLQKAKEFGIVEVYIKDESALTVELEQKLEQKYGLIDAVVVPTVGFTPDMVKRSVGQAGAYYLSKNLKRDVKRLGISWGSTLSEVVKEYPYERREGINIVPLVGGMGTQHVEIHANQLAYELAKKMNGTCSYLYAPAIVETEELKERLVAMQDIAAVLEEGKNVDVALVGIGNPYKGSTMKAIGYLQDDDLQHLRKMGVVGDISSRFFDELGMPVKHSLNDKVIGLTLECLKEVKKVIGVVEGTHKIESVAAALKGDYLDVLIIDEQTALALLQEL</sequence>
<evidence type="ECO:0000256" key="4">
    <source>
        <dbReference type="ARBA" id="ARBA00023163"/>
    </source>
</evidence>
<dbReference type="InterPro" id="IPR037171">
    <property type="entry name" value="NagB/RpiA_transferase-like"/>
</dbReference>
<dbReference type="InterPro" id="IPR051054">
    <property type="entry name" value="SorC_transcr_regulators"/>
</dbReference>
<dbReference type="Proteomes" id="UP001165287">
    <property type="component" value="Unassembled WGS sequence"/>
</dbReference>
<proteinExistence type="inferred from homology"/>
<dbReference type="EMBL" id="JAIQUM010000046">
    <property type="protein sequence ID" value="MBZ5752097.1"/>
    <property type="molecule type" value="Genomic_DNA"/>
</dbReference>
<dbReference type="PANTHER" id="PTHR34294:SF12">
    <property type="entry name" value="SUGAR-BINDING TRANSCRIPTIONAL REGULATOR"/>
    <property type="match status" value="1"/>
</dbReference>
<evidence type="ECO:0000256" key="3">
    <source>
        <dbReference type="ARBA" id="ARBA00023125"/>
    </source>
</evidence>
<evidence type="ECO:0000256" key="2">
    <source>
        <dbReference type="ARBA" id="ARBA00023015"/>
    </source>
</evidence>
<organism evidence="6 7">
    <name type="scientific">Metabacillus rhizolycopersici</name>
    <dbReference type="NCBI Taxonomy" id="2875709"/>
    <lineage>
        <taxon>Bacteria</taxon>
        <taxon>Bacillati</taxon>
        <taxon>Bacillota</taxon>
        <taxon>Bacilli</taxon>
        <taxon>Bacillales</taxon>
        <taxon>Bacillaceae</taxon>
        <taxon>Metabacillus</taxon>
    </lineage>
</organism>